<feature type="signal peptide" evidence="1">
    <location>
        <begin position="1"/>
        <end position="19"/>
    </location>
</feature>
<dbReference type="Gene3D" id="2.50.20.20">
    <property type="match status" value="1"/>
</dbReference>
<keyword evidence="1" id="KW-0732">Signal</keyword>
<evidence type="ECO:0008006" key="4">
    <source>
        <dbReference type="Google" id="ProtNLM"/>
    </source>
</evidence>
<name>A0A6I3KIY7_9HYPH</name>
<comment type="caution">
    <text evidence="2">The sequence shown here is derived from an EMBL/GenBank/DDBJ whole genome shotgun (WGS) entry which is preliminary data.</text>
</comment>
<protein>
    <recommendedName>
        <fullName evidence="4">Outer membrane lipoprotein-sorting protein</fullName>
    </recommendedName>
</protein>
<evidence type="ECO:0000313" key="2">
    <source>
        <dbReference type="EMBL" id="MTD93890.1"/>
    </source>
</evidence>
<gene>
    <name evidence="2" type="ORF">GIW81_06020</name>
</gene>
<reference evidence="2 3" key="1">
    <citation type="submission" date="2019-11" db="EMBL/GenBank/DDBJ databases">
        <title>Identification of a novel strain.</title>
        <authorList>
            <person name="Xu Q."/>
            <person name="Wang G."/>
        </authorList>
    </citation>
    <scope>NUCLEOTIDE SEQUENCE [LARGE SCALE GENOMIC DNA]</scope>
    <source>
        <strain evidence="3">xq</strain>
    </source>
</reference>
<organism evidence="2 3">
    <name type="scientific">Hyphomicrobium album</name>
    <dbReference type="NCBI Taxonomy" id="2665159"/>
    <lineage>
        <taxon>Bacteria</taxon>
        <taxon>Pseudomonadati</taxon>
        <taxon>Pseudomonadota</taxon>
        <taxon>Alphaproteobacteria</taxon>
        <taxon>Hyphomicrobiales</taxon>
        <taxon>Hyphomicrobiaceae</taxon>
        <taxon>Hyphomicrobium</taxon>
    </lineage>
</organism>
<dbReference type="RefSeq" id="WP_154738387.1">
    <property type="nucleotide sequence ID" value="NZ_WMBQ01000001.1"/>
</dbReference>
<dbReference type="Proteomes" id="UP000440694">
    <property type="component" value="Unassembled WGS sequence"/>
</dbReference>
<evidence type="ECO:0000256" key="1">
    <source>
        <dbReference type="SAM" id="SignalP"/>
    </source>
</evidence>
<accession>A0A6I3KIY7</accession>
<feature type="chain" id="PRO_5026173790" description="Outer membrane lipoprotein-sorting protein" evidence="1">
    <location>
        <begin position="20"/>
        <end position="210"/>
    </location>
</feature>
<dbReference type="EMBL" id="WMBQ01000001">
    <property type="protein sequence ID" value="MTD93890.1"/>
    <property type="molecule type" value="Genomic_DNA"/>
</dbReference>
<evidence type="ECO:0000313" key="3">
    <source>
        <dbReference type="Proteomes" id="UP000440694"/>
    </source>
</evidence>
<sequence length="210" mass="22749">MRTAFALCLLLLGVTTVRADCTSEVNDAFTKLRKSAAFRMETKITNPQGTLTMSNDYVLPDRMHQTVSMGSEGPQQMEMILVGGKAWSNQGNAGWAEVPEKFATTIAKQMKDTVVEPPKDESQFECLGDVTFEGKTYAAYRAKRSAGKADGAPAIPAAGAAVDNVQTVYIDKALGVPVRNIVTSQAEPDKRLFDGTFSLRDGLKIEPPKL</sequence>
<proteinExistence type="predicted"/>
<dbReference type="AlphaFoldDB" id="A0A6I3KIY7"/>
<keyword evidence="3" id="KW-1185">Reference proteome</keyword>